<dbReference type="EMBL" id="BGPR01166883">
    <property type="protein sequence ID" value="GBM16510.1"/>
    <property type="molecule type" value="Genomic_DNA"/>
</dbReference>
<keyword evidence="5" id="KW-1185">Reference proteome</keyword>
<comment type="caution">
    <text evidence="4">The sequence shown here is derived from an EMBL/GenBank/DDBJ whole genome shotgun (WGS) entry which is preliminary data.</text>
</comment>
<accession>A0A4Y2DIQ8</accession>
<gene>
    <name evidence="3" type="ORF">AVEN_105677_1</name>
    <name evidence="4" type="ORF">AVEN_119203_1</name>
    <name evidence="1" type="ORF">AVEN_2258_1</name>
    <name evidence="2" type="ORF">AVEN_58457_1</name>
</gene>
<evidence type="ECO:0000313" key="1">
    <source>
        <dbReference type="EMBL" id="GBM16510.1"/>
    </source>
</evidence>
<sequence length="120" mass="13960">MAPPVVFDSSHHPRQCTVSSPQFICTPFHLSQDWFFNTHLSRKIRHVIHLRLQSALSPIFDSPTPPPAFKTRIIKSAYQYNFYFVLRRLVTPSYPPLPPTRKISSFISTLEARSQCRQTF</sequence>
<evidence type="ECO:0000313" key="2">
    <source>
        <dbReference type="EMBL" id="GBM16638.1"/>
    </source>
</evidence>
<protein>
    <submittedName>
        <fullName evidence="4">Uncharacterized protein</fullName>
    </submittedName>
</protein>
<dbReference type="AlphaFoldDB" id="A0A4Y2DIQ8"/>
<dbReference type="Proteomes" id="UP000499080">
    <property type="component" value="Unassembled WGS sequence"/>
</dbReference>
<dbReference type="EMBL" id="BGPR01166925">
    <property type="protein sequence ID" value="GBM16678.1"/>
    <property type="molecule type" value="Genomic_DNA"/>
</dbReference>
<dbReference type="EMBL" id="BGPR01166927">
    <property type="protein sequence ID" value="GBM16683.1"/>
    <property type="molecule type" value="Genomic_DNA"/>
</dbReference>
<evidence type="ECO:0000313" key="5">
    <source>
        <dbReference type="Proteomes" id="UP000499080"/>
    </source>
</evidence>
<dbReference type="EMBL" id="BGPR01166915">
    <property type="protein sequence ID" value="GBM16638.1"/>
    <property type="molecule type" value="Genomic_DNA"/>
</dbReference>
<organism evidence="4 5">
    <name type="scientific">Araneus ventricosus</name>
    <name type="common">Orbweaver spider</name>
    <name type="synonym">Epeira ventricosa</name>
    <dbReference type="NCBI Taxonomy" id="182803"/>
    <lineage>
        <taxon>Eukaryota</taxon>
        <taxon>Metazoa</taxon>
        <taxon>Ecdysozoa</taxon>
        <taxon>Arthropoda</taxon>
        <taxon>Chelicerata</taxon>
        <taxon>Arachnida</taxon>
        <taxon>Araneae</taxon>
        <taxon>Araneomorphae</taxon>
        <taxon>Entelegynae</taxon>
        <taxon>Araneoidea</taxon>
        <taxon>Araneidae</taxon>
        <taxon>Araneus</taxon>
    </lineage>
</organism>
<proteinExistence type="predicted"/>
<name>A0A4Y2DIQ8_ARAVE</name>
<evidence type="ECO:0000313" key="3">
    <source>
        <dbReference type="EMBL" id="GBM16678.1"/>
    </source>
</evidence>
<evidence type="ECO:0000313" key="4">
    <source>
        <dbReference type="EMBL" id="GBM16683.1"/>
    </source>
</evidence>
<reference evidence="4 5" key="1">
    <citation type="journal article" date="2019" name="Sci. Rep.">
        <title>Orb-weaving spider Araneus ventricosus genome elucidates the spidroin gene catalogue.</title>
        <authorList>
            <person name="Kono N."/>
            <person name="Nakamura H."/>
            <person name="Ohtoshi R."/>
            <person name="Moran D.A.P."/>
            <person name="Shinohara A."/>
            <person name="Yoshida Y."/>
            <person name="Fujiwara M."/>
            <person name="Mori M."/>
            <person name="Tomita M."/>
            <person name="Arakawa K."/>
        </authorList>
    </citation>
    <scope>NUCLEOTIDE SEQUENCE [LARGE SCALE GENOMIC DNA]</scope>
</reference>